<evidence type="ECO:0000313" key="6">
    <source>
        <dbReference type="Proteomes" id="UP000308181"/>
    </source>
</evidence>
<dbReference type="Gene3D" id="3.30.565.10">
    <property type="entry name" value="Histidine kinase-like ATPase, C-terminal domain"/>
    <property type="match status" value="1"/>
</dbReference>
<dbReference type="PANTHER" id="PTHR43102">
    <property type="entry name" value="SLR1143 PROTEIN"/>
    <property type="match status" value="1"/>
</dbReference>
<dbReference type="Pfam" id="PF02518">
    <property type="entry name" value="HATPase_c"/>
    <property type="match status" value="1"/>
</dbReference>
<keyword evidence="6" id="KW-1185">Reference proteome</keyword>
<evidence type="ECO:0000256" key="3">
    <source>
        <dbReference type="ARBA" id="ARBA00022553"/>
    </source>
</evidence>
<evidence type="ECO:0000256" key="1">
    <source>
        <dbReference type="ARBA" id="ARBA00000085"/>
    </source>
</evidence>
<reference evidence="5 6" key="1">
    <citation type="submission" date="2019-04" db="EMBL/GenBank/DDBJ databases">
        <title>Pedobacter sp. AR-3-17 sp. nov., isolated from Arctic soil.</title>
        <authorList>
            <person name="Dahal R.H."/>
            <person name="Kim D.-U."/>
        </authorList>
    </citation>
    <scope>NUCLEOTIDE SEQUENCE [LARGE SCALE GENOMIC DNA]</scope>
    <source>
        <strain evidence="5 6">AR-3-17</strain>
    </source>
</reference>
<dbReference type="SUPFAM" id="SSF47384">
    <property type="entry name" value="Homodimeric domain of signal transducing histidine kinase"/>
    <property type="match status" value="1"/>
</dbReference>
<dbReference type="Gene3D" id="3.30.450.40">
    <property type="match status" value="1"/>
</dbReference>
<dbReference type="Pfam" id="PF00512">
    <property type="entry name" value="HisKA"/>
    <property type="match status" value="1"/>
</dbReference>
<evidence type="ECO:0000259" key="4">
    <source>
        <dbReference type="PROSITE" id="PS50109"/>
    </source>
</evidence>
<dbReference type="InterPro" id="IPR003594">
    <property type="entry name" value="HATPase_dom"/>
</dbReference>
<dbReference type="SMART" id="SM00388">
    <property type="entry name" value="HisKA"/>
    <property type="match status" value="1"/>
</dbReference>
<dbReference type="InterPro" id="IPR003661">
    <property type="entry name" value="HisK_dim/P_dom"/>
</dbReference>
<dbReference type="PRINTS" id="PR00344">
    <property type="entry name" value="BCTRLSENSOR"/>
</dbReference>
<keyword evidence="5" id="KW-0418">Kinase</keyword>
<dbReference type="PROSITE" id="PS50109">
    <property type="entry name" value="HIS_KIN"/>
    <property type="match status" value="1"/>
</dbReference>
<dbReference type="RefSeq" id="WP_136825177.1">
    <property type="nucleotide sequence ID" value="NZ_SWBP01000001.1"/>
</dbReference>
<dbReference type="GO" id="GO:0000155">
    <property type="term" value="F:phosphorelay sensor kinase activity"/>
    <property type="evidence" value="ECO:0007669"/>
    <property type="project" value="InterPro"/>
</dbReference>
<dbReference type="InterPro" id="IPR004358">
    <property type="entry name" value="Sig_transdc_His_kin-like_C"/>
</dbReference>
<dbReference type="SUPFAM" id="SSF55874">
    <property type="entry name" value="ATPase domain of HSP90 chaperone/DNA topoisomerase II/histidine kinase"/>
    <property type="match status" value="1"/>
</dbReference>
<evidence type="ECO:0000313" key="5">
    <source>
        <dbReference type="EMBL" id="TKC00972.1"/>
    </source>
</evidence>
<dbReference type="SMART" id="SM00387">
    <property type="entry name" value="HATPase_c"/>
    <property type="match status" value="1"/>
</dbReference>
<gene>
    <name evidence="5" type="ORF">FA046_04665</name>
</gene>
<name>A0A4U1C6F7_9SPHI</name>
<accession>A0A4U1C6F7</accession>
<dbReference type="InterPro" id="IPR036890">
    <property type="entry name" value="HATPase_C_sf"/>
</dbReference>
<keyword evidence="3" id="KW-0597">Phosphoprotein</keyword>
<dbReference type="InterPro" id="IPR036097">
    <property type="entry name" value="HisK_dim/P_sf"/>
</dbReference>
<dbReference type="OrthoDB" id="9811889at2"/>
<organism evidence="5 6">
    <name type="scientific">Pedobacter cryophilus</name>
    <dbReference type="NCBI Taxonomy" id="2571271"/>
    <lineage>
        <taxon>Bacteria</taxon>
        <taxon>Pseudomonadati</taxon>
        <taxon>Bacteroidota</taxon>
        <taxon>Sphingobacteriia</taxon>
        <taxon>Sphingobacteriales</taxon>
        <taxon>Sphingobacteriaceae</taxon>
        <taxon>Pedobacter</taxon>
    </lineage>
</organism>
<dbReference type="EC" id="2.7.13.3" evidence="2"/>
<dbReference type="Gene3D" id="1.10.287.130">
    <property type="match status" value="1"/>
</dbReference>
<dbReference type="InterPro" id="IPR029016">
    <property type="entry name" value="GAF-like_dom_sf"/>
</dbReference>
<feature type="domain" description="Histidine kinase" evidence="4">
    <location>
        <begin position="180"/>
        <end position="397"/>
    </location>
</feature>
<dbReference type="AlphaFoldDB" id="A0A4U1C6F7"/>
<sequence length="397" mass="43924">MIKPPIPENEMNRLLSLSEFDLDYSNLDDNFKDLTKLAAKVAGTNISLVNLIDSFTQWTISSHGLEIDQMTREESVCQYTIVEESEFEVKDLSADERFKDRFYVKGEPNIRYYFGVPLRANDGSNIGALCVLDSDVKSINPEKIELLKIISDEIVNRLTALKIIEGLKYRLSEANQNQKKVAHDIRGPIGGIIGLAQIISEQGDENKLDEVLEFINLIQKSGNSLLELADEILSTDQAQKINSDQFNLAVLKDKLEKLYTPQAVNKNIKFSIQTNSKADKIPFSKNKLLQIIGNLVSNAMKFTPQDGSIFVELDIIKNELNHTLKIIVKDSGVGLSEEGINAILNGTAVSTNGTSGENGYGFGLALVKHLIDGLKGSLNIYSKAGEGATFEISLPQR</sequence>
<dbReference type="InterPro" id="IPR003018">
    <property type="entry name" value="GAF"/>
</dbReference>
<dbReference type="Proteomes" id="UP000308181">
    <property type="component" value="Unassembled WGS sequence"/>
</dbReference>
<protein>
    <recommendedName>
        <fullName evidence="2">histidine kinase</fullName>
        <ecNumber evidence="2">2.7.13.3</ecNumber>
    </recommendedName>
</protein>
<comment type="catalytic activity">
    <reaction evidence="1">
        <text>ATP + protein L-histidine = ADP + protein N-phospho-L-histidine.</text>
        <dbReference type="EC" id="2.7.13.3"/>
    </reaction>
</comment>
<proteinExistence type="predicted"/>
<keyword evidence="5" id="KW-0808">Transferase</keyword>
<dbReference type="SUPFAM" id="SSF55781">
    <property type="entry name" value="GAF domain-like"/>
    <property type="match status" value="1"/>
</dbReference>
<dbReference type="SMART" id="SM00065">
    <property type="entry name" value="GAF"/>
    <property type="match status" value="1"/>
</dbReference>
<dbReference type="PANTHER" id="PTHR43102:SF2">
    <property type="entry name" value="GAF DOMAIN-CONTAINING PROTEIN"/>
    <property type="match status" value="1"/>
</dbReference>
<dbReference type="InterPro" id="IPR005467">
    <property type="entry name" value="His_kinase_dom"/>
</dbReference>
<evidence type="ECO:0000256" key="2">
    <source>
        <dbReference type="ARBA" id="ARBA00012438"/>
    </source>
</evidence>
<dbReference type="EMBL" id="SWBP01000001">
    <property type="protein sequence ID" value="TKC00972.1"/>
    <property type="molecule type" value="Genomic_DNA"/>
</dbReference>
<comment type="caution">
    <text evidence="5">The sequence shown here is derived from an EMBL/GenBank/DDBJ whole genome shotgun (WGS) entry which is preliminary data.</text>
</comment>